<dbReference type="AlphaFoldDB" id="A0AAE0T4R6"/>
<dbReference type="EMBL" id="JAEAOA010001690">
    <property type="protein sequence ID" value="KAK3603566.1"/>
    <property type="molecule type" value="Genomic_DNA"/>
</dbReference>
<evidence type="ECO:0000313" key="3">
    <source>
        <dbReference type="Proteomes" id="UP001195483"/>
    </source>
</evidence>
<dbReference type="Proteomes" id="UP001195483">
    <property type="component" value="Unassembled WGS sequence"/>
</dbReference>
<evidence type="ECO:0000256" key="1">
    <source>
        <dbReference type="SAM" id="MobiDB-lite"/>
    </source>
</evidence>
<evidence type="ECO:0000313" key="2">
    <source>
        <dbReference type="EMBL" id="KAK3603566.1"/>
    </source>
</evidence>
<feature type="compositionally biased region" description="Polar residues" evidence="1">
    <location>
        <begin position="42"/>
        <end position="52"/>
    </location>
</feature>
<reference evidence="2" key="1">
    <citation type="journal article" date="2021" name="Genome Biol. Evol.">
        <title>A High-Quality Reference Genome for a Parasitic Bivalve with Doubly Uniparental Inheritance (Bivalvia: Unionida).</title>
        <authorList>
            <person name="Smith C.H."/>
        </authorList>
    </citation>
    <scope>NUCLEOTIDE SEQUENCE</scope>
    <source>
        <strain evidence="2">CHS0354</strain>
    </source>
</reference>
<proteinExistence type="predicted"/>
<gene>
    <name evidence="2" type="ORF">CHS0354_027990</name>
</gene>
<sequence>MNEEYSSEPNLDKKKYTSLDQPIQTTETKTTEDKCKADPDNNLPNEKTNLRNGHTLMDLVETLP</sequence>
<protein>
    <submittedName>
        <fullName evidence="2">Uncharacterized protein</fullName>
    </submittedName>
</protein>
<keyword evidence="3" id="KW-1185">Reference proteome</keyword>
<name>A0AAE0T4R6_9BIVA</name>
<reference evidence="2" key="3">
    <citation type="submission" date="2023-05" db="EMBL/GenBank/DDBJ databases">
        <authorList>
            <person name="Smith C.H."/>
        </authorList>
    </citation>
    <scope>NUCLEOTIDE SEQUENCE</scope>
    <source>
        <strain evidence="2">CHS0354</strain>
        <tissue evidence="2">Mantle</tissue>
    </source>
</reference>
<comment type="caution">
    <text evidence="2">The sequence shown here is derived from an EMBL/GenBank/DDBJ whole genome shotgun (WGS) entry which is preliminary data.</text>
</comment>
<reference evidence="2" key="2">
    <citation type="journal article" date="2021" name="Genome Biol. Evol.">
        <title>Developing a high-quality reference genome for a parasitic bivalve with doubly uniparental inheritance (Bivalvia: Unionida).</title>
        <authorList>
            <person name="Smith C.H."/>
        </authorList>
    </citation>
    <scope>NUCLEOTIDE SEQUENCE</scope>
    <source>
        <strain evidence="2">CHS0354</strain>
        <tissue evidence="2">Mantle</tissue>
    </source>
</reference>
<organism evidence="2 3">
    <name type="scientific">Potamilus streckersoni</name>
    <dbReference type="NCBI Taxonomy" id="2493646"/>
    <lineage>
        <taxon>Eukaryota</taxon>
        <taxon>Metazoa</taxon>
        <taxon>Spiralia</taxon>
        <taxon>Lophotrochozoa</taxon>
        <taxon>Mollusca</taxon>
        <taxon>Bivalvia</taxon>
        <taxon>Autobranchia</taxon>
        <taxon>Heteroconchia</taxon>
        <taxon>Palaeoheterodonta</taxon>
        <taxon>Unionida</taxon>
        <taxon>Unionoidea</taxon>
        <taxon>Unionidae</taxon>
        <taxon>Ambleminae</taxon>
        <taxon>Lampsilini</taxon>
        <taxon>Potamilus</taxon>
    </lineage>
</organism>
<feature type="compositionally biased region" description="Basic and acidic residues" evidence="1">
    <location>
        <begin position="29"/>
        <end position="39"/>
    </location>
</feature>
<feature type="region of interest" description="Disordered" evidence="1">
    <location>
        <begin position="1"/>
        <end position="64"/>
    </location>
</feature>
<feature type="non-terminal residue" evidence="2">
    <location>
        <position position="64"/>
    </location>
</feature>
<accession>A0AAE0T4R6</accession>